<dbReference type="SUPFAM" id="SSF56235">
    <property type="entry name" value="N-terminal nucleophile aminohydrolases (Ntn hydrolases)"/>
    <property type="match status" value="1"/>
</dbReference>
<dbReference type="GO" id="GO:0017000">
    <property type="term" value="P:antibiotic biosynthetic process"/>
    <property type="evidence" value="ECO:0007669"/>
    <property type="project" value="InterPro"/>
</dbReference>
<dbReference type="Gene3D" id="3.60.20.10">
    <property type="entry name" value="Glutamine Phosphoribosylpyrophosphate, subunit 1, domain 1"/>
    <property type="match status" value="1"/>
</dbReference>
<organism evidence="7 8">
    <name type="scientific">Jeotgalibacillus campisalis</name>
    <dbReference type="NCBI Taxonomy" id="220754"/>
    <lineage>
        <taxon>Bacteria</taxon>
        <taxon>Bacillati</taxon>
        <taxon>Bacillota</taxon>
        <taxon>Bacilli</taxon>
        <taxon>Bacillales</taxon>
        <taxon>Caryophanaceae</taxon>
        <taxon>Jeotgalibacillus</taxon>
    </lineage>
</organism>
<reference evidence="7 8" key="1">
    <citation type="submission" date="2015-01" db="EMBL/GenBank/DDBJ databases">
        <title>Jeotgalibacillus campisalis genome sequencing.</title>
        <authorList>
            <person name="Goh K.M."/>
            <person name="Chan K.-G."/>
            <person name="Yaakop A.S."/>
            <person name="Ee R."/>
            <person name="Gan H.M."/>
            <person name="Chan C.S."/>
        </authorList>
    </citation>
    <scope>NUCLEOTIDE SEQUENCE [LARGE SCALE GENOMIC DNA]</scope>
    <source>
        <strain evidence="7 8">SF-57</strain>
    </source>
</reference>
<keyword evidence="6" id="KW-1133">Transmembrane helix</keyword>
<dbReference type="Proteomes" id="UP000031972">
    <property type="component" value="Unassembled WGS sequence"/>
</dbReference>
<dbReference type="Gene3D" id="1.10.439.10">
    <property type="entry name" value="Penicillin Amidohydrolase, domain 1"/>
    <property type="match status" value="1"/>
</dbReference>
<dbReference type="InterPro" id="IPR043147">
    <property type="entry name" value="Penicillin_amidase_A-knob"/>
</dbReference>
<evidence type="ECO:0000256" key="2">
    <source>
        <dbReference type="ARBA" id="ARBA00022801"/>
    </source>
</evidence>
<feature type="binding site" evidence="5">
    <location>
        <position position="337"/>
    </location>
    <ligand>
        <name>Ca(2+)</name>
        <dbReference type="ChEBI" id="CHEBI:29108"/>
    </ligand>
</feature>
<comment type="cofactor">
    <cofactor evidence="5">
        <name>Ca(2+)</name>
        <dbReference type="ChEBI" id="CHEBI:29108"/>
    </cofactor>
    <text evidence="5">Binds 1 Ca(2+) ion per dimer.</text>
</comment>
<keyword evidence="6" id="KW-0472">Membrane</keyword>
<comment type="caution">
    <text evidence="7">The sequence shown here is derived from an EMBL/GenBank/DDBJ whole genome shotgun (WGS) entry which is preliminary data.</text>
</comment>
<evidence type="ECO:0000256" key="5">
    <source>
        <dbReference type="PIRSR" id="PIRSR001227-2"/>
    </source>
</evidence>
<evidence type="ECO:0000256" key="6">
    <source>
        <dbReference type="SAM" id="Phobius"/>
    </source>
</evidence>
<keyword evidence="6" id="KW-0812">Transmembrane</keyword>
<feature type="active site" description="Nucleophile" evidence="4">
    <location>
        <position position="265"/>
    </location>
</feature>
<sequence>MVKKVEEQKIVEHKHDKKIRKWQWWVIGVVLFIGLVILIGAFVLNGFMGKSEAVTEGELSVTVLDSGVTVTRDDSGVPHIDAGSDADLYRAQGFVQAQDRLFQMDLARRQASGRLSEVVGDAAVSTDRFFRTFSLRHAAELSYDGYGEEAKQVLAWYAEGVNAFIESAKEEGTLPFEFTILGYEPEAWSEVDSLTIGKYMAYDLSGNWSTLAFRHWAVGALPEEKARELFITYPENAPAVIEANRDNPVNIAFGDVPLPPEHNGSNNWVVSGDRTESGEPLLADDPHLGLSTPSIWYQMHLTSPEQNVSGVIFAGVPGIILGHNDEIAWGVTNVGPDVQDLYIEKQNPDNKRQFWFDGQWEEADVRNEPINVKDGETVEYRVVTTRHGPIISPVMDGPDSNTLFSMQWTALEPTLELQAVLNMNKAENWEEFEGALEDFHSPAQNFVFAAKDGTIAYKANGRIPIRKTGDGQLPVPGDSSDYEWTGYVPYDELPTLVNPDEGFIATANNAVVDESYPYHITDFWAQPYRYQRIKEVLAENEQMTVDDMMALQMDIKNLYAEEFLDDMLQAIRSSQQADQFEEELTILDEWDRMDHKDSAGPLLFHRWMKELPLVLFEEEIPKDAMELFRGTNHITDQMMRDSFSGKESVWVEEYGGVEVWLGDALSRVVDDLSEEFGEDSTDWRWGDYHQVYFEHPLSSALPVLAWLLNREGPIETSGSQITVQAQGYGADGVADHGGAWRFVADVSDLSSTYHLVGPGQSGHVKSDWYHDQIEDWIDGNYRETVTDPEKVEGQVLELTP</sequence>
<comment type="similarity">
    <text evidence="1">Belongs to the peptidase S45 family.</text>
</comment>
<dbReference type="AlphaFoldDB" id="A0A0C2VGN7"/>
<evidence type="ECO:0008006" key="9">
    <source>
        <dbReference type="Google" id="ProtNLM"/>
    </source>
</evidence>
<name>A0A0C2VGN7_9BACL</name>
<evidence type="ECO:0000256" key="3">
    <source>
        <dbReference type="ARBA" id="ARBA00023145"/>
    </source>
</evidence>
<gene>
    <name evidence="7" type="ORF">KR50_35760</name>
</gene>
<evidence type="ECO:0000256" key="1">
    <source>
        <dbReference type="ARBA" id="ARBA00006586"/>
    </source>
</evidence>
<keyword evidence="3" id="KW-0865">Zymogen</keyword>
<dbReference type="GO" id="GO:0016811">
    <property type="term" value="F:hydrolase activity, acting on carbon-nitrogen (but not peptide) bonds, in linear amides"/>
    <property type="evidence" value="ECO:0007669"/>
    <property type="project" value="InterPro"/>
</dbReference>
<dbReference type="MEROPS" id="S45.003"/>
<dbReference type="InterPro" id="IPR043146">
    <property type="entry name" value="Penicillin_amidase_N_B-knob"/>
</dbReference>
<dbReference type="Gene3D" id="2.30.120.10">
    <property type="match status" value="1"/>
</dbReference>
<dbReference type="PANTHER" id="PTHR34218:SF4">
    <property type="entry name" value="ACYL-HOMOSERINE LACTONE ACYLASE QUIP"/>
    <property type="match status" value="1"/>
</dbReference>
<dbReference type="PANTHER" id="PTHR34218">
    <property type="entry name" value="PEPTIDASE S45 PENICILLIN AMIDASE"/>
    <property type="match status" value="1"/>
</dbReference>
<feature type="binding site" evidence="5">
    <location>
        <position position="340"/>
    </location>
    <ligand>
        <name>Ca(2+)</name>
        <dbReference type="ChEBI" id="CHEBI:29108"/>
    </ligand>
</feature>
<dbReference type="InterPro" id="IPR002692">
    <property type="entry name" value="S45"/>
</dbReference>
<keyword evidence="2" id="KW-0378">Hydrolase</keyword>
<dbReference type="PATRIC" id="fig|220754.4.peg.3588"/>
<dbReference type="GO" id="GO:0046872">
    <property type="term" value="F:metal ion binding"/>
    <property type="evidence" value="ECO:0007669"/>
    <property type="project" value="UniProtKB-KW"/>
</dbReference>
<protein>
    <recommendedName>
        <fullName evidence="9">Beta-lactam antibiotic acylase</fullName>
    </recommendedName>
</protein>
<keyword evidence="8" id="KW-1185">Reference proteome</keyword>
<evidence type="ECO:0000256" key="4">
    <source>
        <dbReference type="PIRSR" id="PIRSR001227-1"/>
    </source>
</evidence>
<dbReference type="Pfam" id="PF01804">
    <property type="entry name" value="Penicil_amidase"/>
    <property type="match status" value="1"/>
</dbReference>
<dbReference type="InterPro" id="IPR029055">
    <property type="entry name" value="Ntn_hydrolases_N"/>
</dbReference>
<dbReference type="Gene3D" id="1.10.1400.10">
    <property type="match status" value="1"/>
</dbReference>
<evidence type="ECO:0000313" key="8">
    <source>
        <dbReference type="Proteomes" id="UP000031972"/>
    </source>
</evidence>
<proteinExistence type="inferred from homology"/>
<accession>A0A0C2VGN7</accession>
<dbReference type="CDD" id="cd03747">
    <property type="entry name" value="Ntn_PGA_like"/>
    <property type="match status" value="1"/>
</dbReference>
<dbReference type="EMBL" id="JXRR01000022">
    <property type="protein sequence ID" value="KIL43173.1"/>
    <property type="molecule type" value="Genomic_DNA"/>
</dbReference>
<keyword evidence="5" id="KW-0479">Metal-binding</keyword>
<dbReference type="PIRSF" id="PIRSF001227">
    <property type="entry name" value="Pen_acylase"/>
    <property type="match status" value="1"/>
</dbReference>
<dbReference type="InterPro" id="IPR023343">
    <property type="entry name" value="Penicillin_amidase_dom1"/>
</dbReference>
<evidence type="ECO:0000313" key="7">
    <source>
        <dbReference type="EMBL" id="KIL43173.1"/>
    </source>
</evidence>
<keyword evidence="5" id="KW-0106">Calcium</keyword>
<dbReference type="InterPro" id="IPR014395">
    <property type="entry name" value="Pen/GL7ACA/AHL_acylase"/>
</dbReference>
<feature type="transmembrane region" description="Helical" evidence="6">
    <location>
        <begin position="24"/>
        <end position="44"/>
    </location>
</feature>